<evidence type="ECO:0000259" key="6">
    <source>
        <dbReference type="Pfam" id="PF04545"/>
    </source>
</evidence>
<dbReference type="KEGG" id="vg:14516144"/>
<name>L0L988_9CAUD</name>
<proteinExistence type="predicted"/>
<dbReference type="Gene3D" id="1.10.1740.10">
    <property type="match status" value="1"/>
</dbReference>
<evidence type="ECO:0000256" key="4">
    <source>
        <dbReference type="ARBA" id="ARBA00023163"/>
    </source>
</evidence>
<evidence type="ECO:0000313" key="7">
    <source>
        <dbReference type="EMBL" id="AGB62713.1"/>
    </source>
</evidence>
<dbReference type="InterPro" id="IPR007627">
    <property type="entry name" value="RNA_pol_sigma70_r2"/>
</dbReference>
<accession>L0L988</accession>
<dbReference type="Proteomes" id="UP000010364">
    <property type="component" value="Segment"/>
</dbReference>
<dbReference type="NCBIfam" id="TIGR02937">
    <property type="entry name" value="sigma70-ECF"/>
    <property type="match status" value="1"/>
</dbReference>
<dbReference type="InterPro" id="IPR000943">
    <property type="entry name" value="RNA_pol_sigma70"/>
</dbReference>
<dbReference type="InterPro" id="IPR013325">
    <property type="entry name" value="RNA_pol_sigma_r2"/>
</dbReference>
<keyword evidence="1" id="KW-0805">Transcription regulation</keyword>
<dbReference type="Pfam" id="PF04542">
    <property type="entry name" value="Sigma70_r2"/>
    <property type="match status" value="1"/>
</dbReference>
<evidence type="ECO:0000259" key="5">
    <source>
        <dbReference type="Pfam" id="PF04542"/>
    </source>
</evidence>
<keyword evidence="2" id="KW-0731">Sigma factor</keyword>
<dbReference type="EMBL" id="JX238501">
    <property type="protein sequence ID" value="AGB62713.1"/>
    <property type="molecule type" value="Genomic_DNA"/>
</dbReference>
<dbReference type="SUPFAM" id="SSF88659">
    <property type="entry name" value="Sigma3 and sigma4 domains of RNA polymerase sigma factors"/>
    <property type="match status" value="1"/>
</dbReference>
<dbReference type="PANTHER" id="PTHR30385">
    <property type="entry name" value="SIGMA FACTOR F FLAGELLAR"/>
    <property type="match status" value="1"/>
</dbReference>
<keyword evidence="8" id="KW-1185">Reference proteome</keyword>
<protein>
    <submittedName>
        <fullName evidence="7">RNA polymerase sigma factor SigF 2</fullName>
    </submittedName>
</protein>
<feature type="domain" description="RNA polymerase sigma-70 region 4" evidence="6">
    <location>
        <begin position="166"/>
        <end position="214"/>
    </location>
</feature>
<dbReference type="OrthoDB" id="15550at10239"/>
<evidence type="ECO:0000313" key="8">
    <source>
        <dbReference type="Proteomes" id="UP000010364"/>
    </source>
</evidence>
<organism evidence="7 8">
    <name type="scientific">Bacillus phage phiAGATE</name>
    <dbReference type="NCBI Taxonomy" id="1204533"/>
    <lineage>
        <taxon>Viruses</taxon>
        <taxon>Duplodnaviria</taxon>
        <taxon>Heunggongvirae</taxon>
        <taxon>Uroviricota</taxon>
        <taxon>Caudoviricetes</taxon>
        <taxon>Herelleviridae</taxon>
        <taxon>Bastillevirinae</taxon>
        <taxon>Agatevirus</taxon>
        <taxon>Agatevirus agate</taxon>
    </lineage>
</organism>
<evidence type="ECO:0000256" key="1">
    <source>
        <dbReference type="ARBA" id="ARBA00023015"/>
    </source>
</evidence>
<keyword evidence="4" id="KW-0804">Transcription</keyword>
<evidence type="ECO:0000256" key="3">
    <source>
        <dbReference type="ARBA" id="ARBA00023125"/>
    </source>
</evidence>
<dbReference type="GO" id="GO:0003677">
    <property type="term" value="F:DNA binding"/>
    <property type="evidence" value="ECO:0007669"/>
    <property type="project" value="UniProtKB-KW"/>
</dbReference>
<evidence type="ECO:0000256" key="2">
    <source>
        <dbReference type="ARBA" id="ARBA00023082"/>
    </source>
</evidence>
<feature type="domain" description="RNA polymerase sigma-70 region 2" evidence="5">
    <location>
        <begin position="8"/>
        <end position="76"/>
    </location>
</feature>
<reference evidence="7" key="1">
    <citation type="submission" date="2013-11" db="EMBL/GenBank/DDBJ databases">
        <title>Discovery of phiAGATE novel phage infecting Bacillus pumilus leads to new insights in phylogeny of subfamily Spounavirinae.</title>
        <authorList>
            <person name="Barylski J."/>
            <person name="Nowicki G."/>
            <person name="Gozdzicka-Jozefiak A."/>
        </authorList>
    </citation>
    <scope>NUCLEOTIDE SEQUENCE [LARGE SCALE GENOMIC DNA]</scope>
</reference>
<dbReference type="InterPro" id="IPR013324">
    <property type="entry name" value="RNA_pol_sigma_r3/r4-like"/>
</dbReference>
<dbReference type="Pfam" id="PF04545">
    <property type="entry name" value="Sigma70_r4"/>
    <property type="match status" value="1"/>
</dbReference>
<dbReference type="GO" id="GO:0016987">
    <property type="term" value="F:sigma factor activity"/>
    <property type="evidence" value="ECO:0007669"/>
    <property type="project" value="UniProtKB-KW"/>
</dbReference>
<dbReference type="InterPro" id="IPR007630">
    <property type="entry name" value="RNA_pol_sigma70_r4"/>
</dbReference>
<dbReference type="GO" id="GO:0006352">
    <property type="term" value="P:DNA-templated transcription initiation"/>
    <property type="evidence" value="ECO:0007669"/>
    <property type="project" value="InterPro"/>
</dbReference>
<sequence length="226" mass="25904">METRNKYVEENLKLIWKEVHRQIGESSPIDKDDAFQEGALAMILALDRFDPSKGAKKSTYITNFVKGYIQMLKRDTTSVHVPLRVVTKAQEINKKELQNHSIAEIAEDLNTTYETAAAALFFSPTSAADNQYQLFTSLNGANEEYYSPSYEFESSWMLGDMMKESLDCLTDVERRAIDLVYYRGYDRSAAGKLINRDKESVRQAEKRALRKLRKKLGGTLNDYTEN</sequence>
<dbReference type="SUPFAM" id="SSF88946">
    <property type="entry name" value="Sigma2 domain of RNA polymerase sigma factors"/>
    <property type="match status" value="1"/>
</dbReference>
<dbReference type="GeneID" id="14516144"/>
<dbReference type="RefSeq" id="YP_007349306.1">
    <property type="nucleotide sequence ID" value="NC_020081.2"/>
</dbReference>
<dbReference type="InterPro" id="IPR014284">
    <property type="entry name" value="RNA_pol_sigma-70_dom"/>
</dbReference>
<dbReference type="PRINTS" id="PR00046">
    <property type="entry name" value="SIGMA70FCT"/>
</dbReference>
<dbReference type="Gene3D" id="1.20.140.160">
    <property type="match status" value="1"/>
</dbReference>
<keyword evidence="3" id="KW-0238">DNA-binding</keyword>